<protein>
    <submittedName>
        <fullName evidence="1">Uncharacterized protein</fullName>
    </submittedName>
</protein>
<gene>
    <name evidence="1" type="ORF">OGATHE_006134</name>
</gene>
<dbReference type="EMBL" id="JAEUBD010001540">
    <property type="protein sequence ID" value="KAH3659250.1"/>
    <property type="molecule type" value="Genomic_DNA"/>
</dbReference>
<keyword evidence="2" id="KW-1185">Reference proteome</keyword>
<accession>A0A9P8NT36</accession>
<reference evidence="1" key="2">
    <citation type="submission" date="2021-01" db="EMBL/GenBank/DDBJ databases">
        <authorList>
            <person name="Schikora-Tamarit M.A."/>
        </authorList>
    </citation>
    <scope>NUCLEOTIDE SEQUENCE</scope>
    <source>
        <strain evidence="1">NCAIM Y.01608</strain>
    </source>
</reference>
<dbReference type="Proteomes" id="UP000788993">
    <property type="component" value="Unassembled WGS sequence"/>
</dbReference>
<name>A0A9P8NT36_9ASCO</name>
<reference evidence="1" key="1">
    <citation type="journal article" date="2021" name="Open Biol.">
        <title>Shared evolutionary footprints suggest mitochondrial oxidative damage underlies multiple complex I losses in fungi.</title>
        <authorList>
            <person name="Schikora-Tamarit M.A."/>
            <person name="Marcet-Houben M."/>
            <person name="Nosek J."/>
            <person name="Gabaldon T."/>
        </authorList>
    </citation>
    <scope>NUCLEOTIDE SEQUENCE</scope>
    <source>
        <strain evidence="1">NCAIM Y.01608</strain>
    </source>
</reference>
<dbReference type="AlphaFoldDB" id="A0A9P8NT36"/>
<comment type="caution">
    <text evidence="1">The sequence shown here is derived from an EMBL/GenBank/DDBJ whole genome shotgun (WGS) entry which is preliminary data.</text>
</comment>
<evidence type="ECO:0000313" key="1">
    <source>
        <dbReference type="EMBL" id="KAH3659250.1"/>
    </source>
</evidence>
<sequence length="119" mass="12917">MVKTIPPLKISRPKRGVAPFQNVISPSSLKIFTKQSSVPVYSLSAPRPCIRVLTVSIGIVVYTVTTPAKAPSRNVSWLLRGSFGFVPLACCRSVLKLLYAPSLTAEFDPCLRATGTTPW</sequence>
<organism evidence="1 2">
    <name type="scientific">Ogataea polymorpha</name>
    <dbReference type="NCBI Taxonomy" id="460523"/>
    <lineage>
        <taxon>Eukaryota</taxon>
        <taxon>Fungi</taxon>
        <taxon>Dikarya</taxon>
        <taxon>Ascomycota</taxon>
        <taxon>Saccharomycotina</taxon>
        <taxon>Pichiomycetes</taxon>
        <taxon>Pichiales</taxon>
        <taxon>Pichiaceae</taxon>
        <taxon>Ogataea</taxon>
    </lineage>
</organism>
<proteinExistence type="predicted"/>
<evidence type="ECO:0000313" key="2">
    <source>
        <dbReference type="Proteomes" id="UP000788993"/>
    </source>
</evidence>